<proteinExistence type="predicted"/>
<dbReference type="EMBL" id="FUXM01000017">
    <property type="protein sequence ID" value="SKA00162.1"/>
    <property type="molecule type" value="Genomic_DNA"/>
</dbReference>
<dbReference type="SUPFAM" id="SSF47240">
    <property type="entry name" value="Ferritin-like"/>
    <property type="match status" value="1"/>
</dbReference>
<organism evidence="4 5">
    <name type="scientific">Carboxydocella sporoproducens DSM 16521</name>
    <dbReference type="NCBI Taxonomy" id="1121270"/>
    <lineage>
        <taxon>Bacteria</taxon>
        <taxon>Bacillati</taxon>
        <taxon>Bacillota</taxon>
        <taxon>Clostridia</taxon>
        <taxon>Eubacteriales</taxon>
        <taxon>Clostridiales Family XVI. Incertae Sedis</taxon>
        <taxon>Carboxydocella</taxon>
    </lineage>
</organism>
<dbReference type="Proteomes" id="UP000189933">
    <property type="component" value="Unassembled WGS sequence"/>
</dbReference>
<dbReference type="GO" id="GO:0020037">
    <property type="term" value="F:heme binding"/>
    <property type="evidence" value="ECO:0007669"/>
    <property type="project" value="TreeGrafter"/>
</dbReference>
<evidence type="ECO:0000259" key="3">
    <source>
        <dbReference type="Pfam" id="PF00210"/>
    </source>
</evidence>
<dbReference type="OrthoDB" id="9791649at2"/>
<feature type="domain" description="Ferritin/DPS" evidence="3">
    <location>
        <begin position="41"/>
        <end position="171"/>
    </location>
</feature>
<dbReference type="PANTHER" id="PTHR30295:SF0">
    <property type="entry name" value="BACTERIOFERRITIN"/>
    <property type="match status" value="1"/>
</dbReference>
<dbReference type="PANTHER" id="PTHR30295">
    <property type="entry name" value="BACTERIOFERRITIN"/>
    <property type="match status" value="1"/>
</dbReference>
<dbReference type="InterPro" id="IPR012347">
    <property type="entry name" value="Ferritin-like"/>
</dbReference>
<keyword evidence="5" id="KW-1185">Reference proteome</keyword>
<dbReference type="GO" id="GO:0004322">
    <property type="term" value="F:ferroxidase activity"/>
    <property type="evidence" value="ECO:0007669"/>
    <property type="project" value="TreeGrafter"/>
</dbReference>
<dbReference type="Gene3D" id="1.20.1260.10">
    <property type="match status" value="2"/>
</dbReference>
<dbReference type="RefSeq" id="WP_078665638.1">
    <property type="nucleotide sequence ID" value="NZ_FUXM01000017.1"/>
</dbReference>
<dbReference type="InterPro" id="IPR009078">
    <property type="entry name" value="Ferritin-like_SF"/>
</dbReference>
<dbReference type="GO" id="GO:0005829">
    <property type="term" value="C:cytosol"/>
    <property type="evidence" value="ECO:0007669"/>
    <property type="project" value="TreeGrafter"/>
</dbReference>
<reference evidence="5" key="1">
    <citation type="submission" date="2017-02" db="EMBL/GenBank/DDBJ databases">
        <authorList>
            <person name="Varghese N."/>
            <person name="Submissions S."/>
        </authorList>
    </citation>
    <scope>NUCLEOTIDE SEQUENCE [LARGE SCALE GENOMIC DNA]</scope>
    <source>
        <strain evidence="5">DSM 16521</strain>
    </source>
</reference>
<accession>A0A1T4Q8R6</accession>
<dbReference type="InterPro" id="IPR008331">
    <property type="entry name" value="Ferritin_DPS_dom"/>
</dbReference>
<sequence>MPFLAHAPNKYAAAGPYPEIKVVSSNPYYAELLMDDYAGFASEFTAITQYLYHHYIIKNKKIAELLEGIAITEMHHMELLAETIVLLGGEPRIRGAFSTWGHYWNGCYIKYGTSVYDQLQADIEAEKQAIANYRYRIMQIDDPYIQKLLERIIQDEELHLVLFQEALRELPCLNRQSIVR</sequence>
<keyword evidence="2" id="KW-0408">Iron</keyword>
<dbReference type="GO" id="GO:0008199">
    <property type="term" value="F:ferric iron binding"/>
    <property type="evidence" value="ECO:0007669"/>
    <property type="project" value="InterPro"/>
</dbReference>
<keyword evidence="1" id="KW-0409">Iron storage</keyword>
<gene>
    <name evidence="4" type="ORF">SAMN02745885_01580</name>
</gene>
<evidence type="ECO:0000313" key="5">
    <source>
        <dbReference type="Proteomes" id="UP000189933"/>
    </source>
</evidence>
<dbReference type="AlphaFoldDB" id="A0A1T4Q8R6"/>
<protein>
    <submittedName>
        <fullName evidence="4">Bacterioferritin</fullName>
    </submittedName>
</protein>
<name>A0A1T4Q8R6_9FIRM</name>
<dbReference type="Pfam" id="PF00210">
    <property type="entry name" value="Ferritin"/>
    <property type="match status" value="1"/>
</dbReference>
<evidence type="ECO:0000256" key="2">
    <source>
        <dbReference type="ARBA" id="ARBA00023004"/>
    </source>
</evidence>
<dbReference type="GO" id="GO:0006879">
    <property type="term" value="P:intracellular iron ion homeostasis"/>
    <property type="evidence" value="ECO:0007669"/>
    <property type="project" value="UniProtKB-KW"/>
</dbReference>
<dbReference type="CDD" id="cd07908">
    <property type="entry name" value="Mn_catalase_like"/>
    <property type="match status" value="1"/>
</dbReference>
<evidence type="ECO:0000313" key="4">
    <source>
        <dbReference type="EMBL" id="SKA00162.1"/>
    </source>
</evidence>
<evidence type="ECO:0000256" key="1">
    <source>
        <dbReference type="ARBA" id="ARBA00022434"/>
    </source>
</evidence>